<dbReference type="Gene3D" id="3.90.1720.70">
    <property type="match status" value="1"/>
</dbReference>
<proteinExistence type="predicted"/>
<evidence type="ECO:0000313" key="1">
    <source>
        <dbReference type="EMBL" id="RKE55456.1"/>
    </source>
</evidence>
<reference evidence="1 2" key="1">
    <citation type="submission" date="2018-09" db="EMBL/GenBank/DDBJ databases">
        <title>Genomic Encyclopedia of Type Strains, Phase III (KMG-III): the genomes of soil and plant-associated and newly described type strains.</title>
        <authorList>
            <person name="Whitman W."/>
        </authorList>
    </citation>
    <scope>NUCLEOTIDE SEQUENCE [LARGE SCALE GENOMIC DNA]</scope>
    <source>
        <strain evidence="1 2">CECT 7938</strain>
    </source>
</reference>
<evidence type="ECO:0000313" key="2">
    <source>
        <dbReference type="Proteomes" id="UP000286246"/>
    </source>
</evidence>
<comment type="caution">
    <text evidence="1">The sequence shown here is derived from an EMBL/GenBank/DDBJ whole genome shotgun (WGS) entry which is preliminary data.</text>
</comment>
<sequence length="323" mass="37234">MANVKFGSYSPQKVEKVENDFIPIVSHNRNWGDPINCFYVENPQKRITTLSSYLDSDKVKQNLEQLYYRENYMILNFKVDKGNKGANDNRGNITVKSDKLKFVPPGKKPSDAQSSIKLKQTYGSSFSLSIVANNIKDKTESFIDFYADDDDFYFYNVSNVFCGRVSLTYYEPLFPKIYANYPKPYTSKPCNEGHFNQCAIRMSIALMKSGIALDNVKNLSNPGGQTYCGHKHVLGAFNLMKHIGTLHFWKRRTTYDGTKQRVYDIVRDKTGILYFENFIEIENERPRRSHSYAHIEVWNGSALVSGFDIQMFDATTIVFFEIE</sequence>
<dbReference type="AlphaFoldDB" id="A0A420BFI6"/>
<protein>
    <submittedName>
        <fullName evidence="1">Type VI secretion system (T6SS) effector Tae4 (Amidase)</fullName>
    </submittedName>
</protein>
<organism evidence="1 2">
    <name type="scientific">Sphingobacterium detergens</name>
    <dbReference type="NCBI Taxonomy" id="1145106"/>
    <lineage>
        <taxon>Bacteria</taxon>
        <taxon>Pseudomonadati</taxon>
        <taxon>Bacteroidota</taxon>
        <taxon>Sphingobacteriia</taxon>
        <taxon>Sphingobacteriales</taxon>
        <taxon>Sphingobacteriaceae</taxon>
        <taxon>Sphingobacterium</taxon>
    </lineage>
</organism>
<dbReference type="OrthoDB" id="1262040at2"/>
<keyword evidence="2" id="KW-1185">Reference proteome</keyword>
<dbReference type="Pfam" id="PF14113">
    <property type="entry name" value="Tae4"/>
    <property type="match status" value="1"/>
</dbReference>
<dbReference type="EMBL" id="RAPY01000001">
    <property type="protein sequence ID" value="RKE55456.1"/>
    <property type="molecule type" value="Genomic_DNA"/>
</dbReference>
<accession>A0A420BFI6</accession>
<name>A0A420BFI6_SPHD1</name>
<gene>
    <name evidence="1" type="ORF">DFQ12_0288</name>
</gene>
<dbReference type="RefSeq" id="WP_120257237.1">
    <property type="nucleotide sequence ID" value="NZ_RAPY01000001.1"/>
</dbReference>
<dbReference type="Proteomes" id="UP000286246">
    <property type="component" value="Unassembled WGS sequence"/>
</dbReference>
<dbReference type="InterPro" id="IPR025562">
    <property type="entry name" value="Tae4"/>
</dbReference>